<evidence type="ECO:0000259" key="3">
    <source>
        <dbReference type="PROSITE" id="PS50158"/>
    </source>
</evidence>
<evidence type="ECO:0000313" key="4">
    <source>
        <dbReference type="EMBL" id="CAI0426179.1"/>
    </source>
</evidence>
<keyword evidence="5" id="KW-1185">Reference proteome</keyword>
<dbReference type="AlphaFoldDB" id="A0AAV0KYT6"/>
<dbReference type="InterPro" id="IPR036875">
    <property type="entry name" value="Znf_CCHC_sf"/>
</dbReference>
<feature type="region of interest" description="Disordered" evidence="2">
    <location>
        <begin position="131"/>
        <end position="264"/>
    </location>
</feature>
<evidence type="ECO:0000256" key="1">
    <source>
        <dbReference type="PROSITE-ProRule" id="PRU00047"/>
    </source>
</evidence>
<keyword evidence="1" id="KW-0479">Metal-binding</keyword>
<dbReference type="PROSITE" id="PS50158">
    <property type="entry name" value="ZF_CCHC"/>
    <property type="match status" value="1"/>
</dbReference>
<feature type="compositionally biased region" description="Basic and acidic residues" evidence="2">
    <location>
        <begin position="140"/>
        <end position="154"/>
    </location>
</feature>
<feature type="domain" description="CCHC-type" evidence="3">
    <location>
        <begin position="80"/>
        <end position="95"/>
    </location>
</feature>
<evidence type="ECO:0000313" key="5">
    <source>
        <dbReference type="Proteomes" id="UP001154282"/>
    </source>
</evidence>
<proteinExistence type="predicted"/>
<keyword evidence="1" id="KW-0862">Zinc</keyword>
<dbReference type="SMART" id="SM00343">
    <property type="entry name" value="ZnF_C2HC"/>
    <property type="match status" value="1"/>
</dbReference>
<dbReference type="PANTHER" id="PTHR31286:SF99">
    <property type="entry name" value="DUF4283 DOMAIN-CONTAINING PROTEIN"/>
    <property type="match status" value="1"/>
</dbReference>
<feature type="compositionally biased region" description="Basic and acidic residues" evidence="2">
    <location>
        <begin position="164"/>
        <end position="180"/>
    </location>
</feature>
<dbReference type="InterPro" id="IPR001878">
    <property type="entry name" value="Znf_CCHC"/>
</dbReference>
<reference evidence="4" key="1">
    <citation type="submission" date="2022-08" db="EMBL/GenBank/DDBJ databases">
        <authorList>
            <person name="Gutierrez-Valencia J."/>
        </authorList>
    </citation>
    <scope>NUCLEOTIDE SEQUENCE</scope>
</reference>
<dbReference type="InterPro" id="IPR040256">
    <property type="entry name" value="At4g02000-like"/>
</dbReference>
<sequence>MIVWLQLPGLPIHLYHKEVLISIGNLLGLTIKLDYHTLNQQRAKFSRLAIEINLEKPLIPRVHLDGEWQKIEYENLLEVCFKCGKVGHSSTSCPKLRLVLQGERPMVAGILNSDSSEPAVTEPSADFEPWMIVSRKSRRNNRDQNREGKEEMDVGKQSQGNGYKDGKNRSFKKESRDMNGRPHLPQLASQRETNYETKIPTAGKNKEAPRKGKEKPHSTAKLPATRGRPKQSKSSKSRFGKMKQNMLTPLQIWSPMKEQKSKGKNRLASLMLQEINEWTKGGKDAEISESPKEQMAA</sequence>
<dbReference type="SUPFAM" id="SSF57756">
    <property type="entry name" value="Retrovirus zinc finger-like domains"/>
    <property type="match status" value="1"/>
</dbReference>
<protein>
    <recommendedName>
        <fullName evidence="3">CCHC-type domain-containing protein</fullName>
    </recommendedName>
</protein>
<keyword evidence="1" id="KW-0863">Zinc-finger</keyword>
<organism evidence="4 5">
    <name type="scientific">Linum tenue</name>
    <dbReference type="NCBI Taxonomy" id="586396"/>
    <lineage>
        <taxon>Eukaryota</taxon>
        <taxon>Viridiplantae</taxon>
        <taxon>Streptophyta</taxon>
        <taxon>Embryophyta</taxon>
        <taxon>Tracheophyta</taxon>
        <taxon>Spermatophyta</taxon>
        <taxon>Magnoliopsida</taxon>
        <taxon>eudicotyledons</taxon>
        <taxon>Gunneridae</taxon>
        <taxon>Pentapetalae</taxon>
        <taxon>rosids</taxon>
        <taxon>fabids</taxon>
        <taxon>Malpighiales</taxon>
        <taxon>Linaceae</taxon>
        <taxon>Linum</taxon>
    </lineage>
</organism>
<dbReference type="GO" id="GO:0008270">
    <property type="term" value="F:zinc ion binding"/>
    <property type="evidence" value="ECO:0007669"/>
    <property type="project" value="UniProtKB-KW"/>
</dbReference>
<gene>
    <name evidence="4" type="ORF">LITE_LOCUS20675</name>
</gene>
<feature type="compositionally biased region" description="Basic residues" evidence="2">
    <location>
        <begin position="227"/>
        <end position="241"/>
    </location>
</feature>
<dbReference type="EMBL" id="CAMGYJ010000005">
    <property type="protein sequence ID" value="CAI0426179.1"/>
    <property type="molecule type" value="Genomic_DNA"/>
</dbReference>
<name>A0AAV0KYT6_9ROSI</name>
<dbReference type="Proteomes" id="UP001154282">
    <property type="component" value="Unassembled WGS sequence"/>
</dbReference>
<evidence type="ECO:0000256" key="2">
    <source>
        <dbReference type="SAM" id="MobiDB-lite"/>
    </source>
</evidence>
<dbReference type="Pfam" id="PF00098">
    <property type="entry name" value="zf-CCHC"/>
    <property type="match status" value="1"/>
</dbReference>
<dbReference type="PANTHER" id="PTHR31286">
    <property type="entry name" value="GLYCINE-RICH CELL WALL STRUCTURAL PROTEIN 1.8-LIKE"/>
    <property type="match status" value="1"/>
</dbReference>
<comment type="caution">
    <text evidence="4">The sequence shown here is derived from an EMBL/GenBank/DDBJ whole genome shotgun (WGS) entry which is preliminary data.</text>
</comment>
<feature type="compositionally biased region" description="Basic and acidic residues" evidence="2">
    <location>
        <begin position="204"/>
        <end position="217"/>
    </location>
</feature>
<dbReference type="GO" id="GO:0003676">
    <property type="term" value="F:nucleic acid binding"/>
    <property type="evidence" value="ECO:0007669"/>
    <property type="project" value="InterPro"/>
</dbReference>
<accession>A0AAV0KYT6</accession>